<dbReference type="KEGG" id="ptp:RCA23_c00370"/>
<organism evidence="2 3">
    <name type="scientific">Planktomarina temperata RCA23</name>
    <dbReference type="NCBI Taxonomy" id="666509"/>
    <lineage>
        <taxon>Bacteria</taxon>
        <taxon>Pseudomonadati</taxon>
        <taxon>Pseudomonadota</taxon>
        <taxon>Alphaproteobacteria</taxon>
        <taxon>Rhodobacterales</taxon>
        <taxon>Paracoccaceae</taxon>
        <taxon>Planktomarina</taxon>
    </lineage>
</organism>
<name>A0AAN0RGB3_9RHOB</name>
<dbReference type="Gene3D" id="3.40.30.10">
    <property type="entry name" value="Glutaredoxin"/>
    <property type="match status" value="1"/>
</dbReference>
<keyword evidence="3" id="KW-1185">Reference proteome</keyword>
<protein>
    <recommendedName>
        <fullName evidence="1">GST N-terminal domain-containing protein</fullName>
    </recommendedName>
</protein>
<evidence type="ECO:0000259" key="1">
    <source>
        <dbReference type="PROSITE" id="PS50404"/>
    </source>
</evidence>
<dbReference type="CDD" id="cd03205">
    <property type="entry name" value="GST_C_6"/>
    <property type="match status" value="1"/>
</dbReference>
<dbReference type="EMBL" id="CP003984">
    <property type="protein sequence ID" value="AII85610.1"/>
    <property type="molecule type" value="Genomic_DNA"/>
</dbReference>
<accession>A0AAN0RGB3</accession>
<dbReference type="InterPro" id="IPR036282">
    <property type="entry name" value="Glutathione-S-Trfase_C_sf"/>
</dbReference>
<dbReference type="Pfam" id="PF13410">
    <property type="entry name" value="GST_C_2"/>
    <property type="match status" value="1"/>
</dbReference>
<dbReference type="Gene3D" id="1.20.1050.10">
    <property type="match status" value="1"/>
</dbReference>
<evidence type="ECO:0000313" key="3">
    <source>
        <dbReference type="Proteomes" id="UP000028680"/>
    </source>
</evidence>
<reference evidence="2 3" key="1">
    <citation type="journal article" date="2014" name="ISME J.">
        <title>Adaptation of an abundant Roseobacter RCA organism to pelagic systems revealed by genomic and transcriptomic analyses.</title>
        <authorList>
            <person name="Voget S."/>
            <person name="Wemheuer B."/>
            <person name="Brinkhoff T."/>
            <person name="Vollmers J."/>
            <person name="Dietrich S."/>
            <person name="Giebel H.A."/>
            <person name="Beardsley C."/>
            <person name="Sardemann C."/>
            <person name="Bakenhus I."/>
            <person name="Billerbeck S."/>
            <person name="Daniel R."/>
            <person name="Simon M."/>
        </authorList>
    </citation>
    <scope>NUCLEOTIDE SEQUENCE [LARGE SCALE GENOMIC DNA]</scope>
    <source>
        <strain evidence="2 3">RCA23</strain>
    </source>
</reference>
<dbReference type="SUPFAM" id="SSF52833">
    <property type="entry name" value="Thioredoxin-like"/>
    <property type="match status" value="1"/>
</dbReference>
<dbReference type="InterPro" id="IPR004045">
    <property type="entry name" value="Glutathione_S-Trfase_N"/>
</dbReference>
<evidence type="ECO:0000313" key="2">
    <source>
        <dbReference type="EMBL" id="AII85610.1"/>
    </source>
</evidence>
<dbReference type="AlphaFoldDB" id="A0AAN0RGB3"/>
<sequence>MNEMKLIMAEASPFARKVRVVLRETNQLKDVEEVSIATSPFQVNEQAKAANPTGRIPSLSRADGPALYDSRVITRYLDAKASAGLYPEAGLWDVLTVEATGDSMMDSAVSISYELRLRPEEKVSTEWTEAQWAKVMGGCDALQGQWMDLLNGPLTMAHISVACALGYLDLRHDARNWRQGHDALAAWFADFSKRSSFQDTHFDG</sequence>
<proteinExistence type="predicted"/>
<dbReference type="Proteomes" id="UP000028680">
    <property type="component" value="Chromosome"/>
</dbReference>
<feature type="domain" description="GST N-terminal" evidence="1">
    <location>
        <begin position="2"/>
        <end position="85"/>
    </location>
</feature>
<dbReference type="InterPro" id="IPR036249">
    <property type="entry name" value="Thioredoxin-like_sf"/>
</dbReference>
<dbReference type="PROSITE" id="PS50404">
    <property type="entry name" value="GST_NTER"/>
    <property type="match status" value="1"/>
</dbReference>
<dbReference type="SUPFAM" id="SSF47616">
    <property type="entry name" value="GST C-terminal domain-like"/>
    <property type="match status" value="1"/>
</dbReference>
<gene>
    <name evidence="2" type="ORF">RCA23_c00370</name>
</gene>
<dbReference type="Pfam" id="PF13417">
    <property type="entry name" value="GST_N_3"/>
    <property type="match status" value="1"/>
</dbReference>